<feature type="compositionally biased region" description="Basic and acidic residues" evidence="2">
    <location>
        <begin position="978"/>
        <end position="1018"/>
    </location>
</feature>
<dbReference type="CDD" id="cd13365">
    <property type="entry name" value="PH_PLC_plant-like"/>
    <property type="match status" value="1"/>
</dbReference>
<dbReference type="GO" id="GO:0005739">
    <property type="term" value="C:mitochondrion"/>
    <property type="evidence" value="ECO:0007669"/>
    <property type="project" value="TreeGrafter"/>
</dbReference>
<dbReference type="EMBL" id="ML220163">
    <property type="protein sequence ID" value="TGZ76909.1"/>
    <property type="molecule type" value="Genomic_DNA"/>
</dbReference>
<dbReference type="Pfam" id="PF12814">
    <property type="entry name" value="Mcp5_PH"/>
    <property type="match status" value="1"/>
</dbReference>
<evidence type="ECO:0000313" key="5">
    <source>
        <dbReference type="Proteomes" id="UP000298138"/>
    </source>
</evidence>
<keyword evidence="1" id="KW-0175">Coiled coil</keyword>
<protein>
    <recommendedName>
        <fullName evidence="3">PH domain-containing protein</fullName>
    </recommendedName>
</protein>
<feature type="compositionally biased region" description="Basic and acidic residues" evidence="2">
    <location>
        <begin position="882"/>
        <end position="902"/>
    </location>
</feature>
<dbReference type="GO" id="GO:0005938">
    <property type="term" value="C:cell cortex"/>
    <property type="evidence" value="ECO:0007669"/>
    <property type="project" value="InterPro"/>
</dbReference>
<feature type="region of interest" description="Disordered" evidence="2">
    <location>
        <begin position="467"/>
        <end position="606"/>
    </location>
</feature>
<feature type="compositionally biased region" description="Low complexity" evidence="2">
    <location>
        <begin position="1216"/>
        <end position="1231"/>
    </location>
</feature>
<sequence length="1791" mass="196710">MATSSTPDDDPFTTPSPVVTLPSASPSQLRRQLESQLTETRKRLESAGQLGRDLVEQEKQISERLEELKAAGEEVDPDLRRRLEVLEKEYNDVGRGTARALLTSRVVGERERSPLGARTQGSNLSPSHTSISPSKLTVPATSSSRRQRNQPSQHDDLDFATKLCQGLIVEARKLQALLSEAEDQIKTLNSEKAGLEQYVQDLEVRIKALDESEQRYKEENWNLEMMIQELRAEATEQKETEAKLTAHLAALTHEKNIVIKELDEIKDHNAQITQELNQKYKQHEGEVAMLRRHLLNTEADRENLQKKVEELKADLDEAQKIGLRLRLQEQRAASGEYVKDALAVPLPDDDTPEHSPPPSPLKNTPRHNNALETETLKSSLHHAHRMITSLKSNIHREKTEKAELKRLLQEAREEIEAARSTFGTPTSGTAKRRKPDGTFRKTQKNYTMLGGARKSRDEIRMVEHSMDDEWEEAGDSPEGPSRRGLGVFGLSASSGPNTVPTTPTDESAFETANERNVESTDDFLTANEHDSTETPLNDAPTSGDEMTETETTRSGRTLRAKSSLASGLSSRSARRSQTSRSRPRLDSVVSFTSTASTSDDDDTPRFHLQPGFDPDSMSLPPPHFAAEELEERTITSTNSRLKLRINRTRLRGRMPSDGSLFNSAHSSFNELMTPSPHTPIMSSDSPSAFRPSIPAIRKSLFAELGQSPSMMMSPGGYDTEPDETVIGTPVRGKATYSRLEPPRALMVDVGVMTEVPYPETPLLLLEEREEEERPHTATTVASDATTLLHEPLAIKTSATPPSTPPVKKAAMAAMETQTEMLSSDVGVQSEEPVKPELRDVATMYSPNVVEMATQSDEEAKASVEDKATMHTPQLSEMGTQSEEVKKEEIERGTQSEEEEVKKVRVEKGTQMEMEIVDEPPKLQMLEVGTQYDADWESQWVLAPSGSHLGATTAAAAGVGAIGAVGVIAAMAKITSPAKPEKEQVKEITQDRPEKKTQPVERREIHTQTDDKDNGKEEVVTAPTQPPKLPPSTIVHGRIAQETVPEETRMDVERSALVFLGTTMDIIPEEPVIPETALEMASIREVESMPMVEDTVQERMEVSRIREVEAAPVAEVRVPEVPLGVSRIREVASEPVNASETPLDVSEIREIATEPEETKEASSMIPVPLPVVLNSGEETVSLDSDAEVAPEKKSFFSSLFGASKPASVKERRSRSRTPSIASITSSQSRASSVVRAPQIQELEDGEETIRRKDIQRSRPPIPVALVDQMMQTEISSDYVDQLEKEIEQTKKALVIATAVEVQAPSLSSRPSQESMGRTRSRNSADATVRQLGAGAARPPGSSSSMRGALPSFETPAKNTMGPPPLPTSYRSASTTYTRPRTPHTQQDATTTIRSLRPETPSRGGATPRPPRFSSLRSSTHSSRRSSLSSFASELDTRFNLDPPTLFASRQPTSTDPRVIQAITQTMIGEYLWKYVRAPGRKDLSSTRHRRFFWVHPYTRTLYWSDRDPQTAGRTELRAKSVAIEAVKVVTDDNPMPPGLHRRSIVVVTPGRVIKFTAPTGARHEMWFSALSYLLLRTGERAGDDSIGAAATDLDEDAVSSTSTSPQHYMARSSGSHTPTLHTTPTASGIGGGVYNPRATMRAASASFTSQSQSQAGYTTPSRNNSSLSNRRPGEPGSGSASKGTVGMGMARLSSIWRSASAGGSYADTETEGEGDGGWENSEHHHHHHHHGGLEGVENVRACCDGRHDVSNLSRRGGRRSVNSYRSGRRSAQSQVNAGGVVRDARDPREALS</sequence>
<feature type="compositionally biased region" description="Low complexity" evidence="2">
    <location>
        <begin position="560"/>
        <end position="597"/>
    </location>
</feature>
<dbReference type="PANTHER" id="PTHR28190">
    <property type="entry name" value="NUCLEAR MIGRATION PROTEIN NUM1"/>
    <property type="match status" value="1"/>
</dbReference>
<feature type="compositionally biased region" description="Polar residues" evidence="2">
    <location>
        <begin position="1759"/>
        <end position="1775"/>
    </location>
</feature>
<feature type="region of interest" description="Disordered" evidence="2">
    <location>
        <begin position="1302"/>
        <end position="1429"/>
    </location>
</feature>
<feature type="compositionally biased region" description="Polar residues" evidence="2">
    <location>
        <begin position="119"/>
        <end position="141"/>
    </location>
</feature>
<proteinExistence type="predicted"/>
<dbReference type="STRING" id="341454.A0A4S2MNT4"/>
<feature type="domain" description="PH" evidence="3">
    <location>
        <begin position="1463"/>
        <end position="1574"/>
    </location>
</feature>
<feature type="compositionally biased region" description="Basic and acidic residues" evidence="2">
    <location>
        <begin position="857"/>
        <end position="868"/>
    </location>
</feature>
<feature type="compositionally biased region" description="Low complexity" evidence="2">
    <location>
        <begin position="1366"/>
        <end position="1378"/>
    </location>
</feature>
<dbReference type="PANTHER" id="PTHR28190:SF1">
    <property type="entry name" value="NUCLEAR MIGRATION PROTEIN NUM1"/>
    <property type="match status" value="1"/>
</dbReference>
<dbReference type="GO" id="GO:0000226">
    <property type="term" value="P:microtubule cytoskeleton organization"/>
    <property type="evidence" value="ECO:0007669"/>
    <property type="project" value="TreeGrafter"/>
</dbReference>
<evidence type="ECO:0000256" key="1">
    <source>
        <dbReference type="SAM" id="Coils"/>
    </source>
</evidence>
<feature type="coiled-coil region" evidence="1">
    <location>
        <begin position="164"/>
        <end position="328"/>
    </location>
</feature>
<dbReference type="Proteomes" id="UP000298138">
    <property type="component" value="Unassembled WGS sequence"/>
</dbReference>
<dbReference type="InterPro" id="IPR001849">
    <property type="entry name" value="PH_domain"/>
</dbReference>
<keyword evidence="5" id="KW-1185">Reference proteome</keyword>
<dbReference type="GO" id="GO:0032065">
    <property type="term" value="P:maintenance of protein location in cell cortex"/>
    <property type="evidence" value="ECO:0007669"/>
    <property type="project" value="InterPro"/>
</dbReference>
<evidence type="ECO:0000256" key="2">
    <source>
        <dbReference type="SAM" id="MobiDB-lite"/>
    </source>
</evidence>
<dbReference type="InParanoid" id="A0A4S2MNT4"/>
<feature type="compositionally biased region" description="Polar residues" evidence="2">
    <location>
        <begin position="491"/>
        <end position="505"/>
    </location>
</feature>
<name>A0A4S2MNT4_9PEZI</name>
<feature type="region of interest" description="Disordered" evidence="2">
    <location>
        <begin position="104"/>
        <end position="156"/>
    </location>
</feature>
<feature type="compositionally biased region" description="Low complexity" evidence="2">
    <location>
        <begin position="1331"/>
        <end position="1347"/>
    </location>
</feature>
<dbReference type="PROSITE" id="PS50003">
    <property type="entry name" value="PH_DOMAIN"/>
    <property type="match status" value="1"/>
</dbReference>
<feature type="compositionally biased region" description="Polar residues" evidence="2">
    <location>
        <begin position="1303"/>
        <end position="1324"/>
    </location>
</feature>
<feature type="compositionally biased region" description="Low complexity" evidence="2">
    <location>
        <begin position="1"/>
        <end position="17"/>
    </location>
</feature>
<evidence type="ECO:0000313" key="4">
    <source>
        <dbReference type="EMBL" id="TGZ76909.1"/>
    </source>
</evidence>
<feature type="region of interest" description="Disordered" evidence="2">
    <location>
        <begin position="344"/>
        <end position="367"/>
    </location>
</feature>
<feature type="region of interest" description="Disordered" evidence="2">
    <location>
        <begin position="857"/>
        <end position="902"/>
    </location>
</feature>
<feature type="compositionally biased region" description="Polar residues" evidence="2">
    <location>
        <begin position="22"/>
        <end position="38"/>
    </location>
</feature>
<feature type="region of interest" description="Disordered" evidence="2">
    <location>
        <begin position="1592"/>
        <end position="1684"/>
    </location>
</feature>
<feature type="region of interest" description="Disordered" evidence="2">
    <location>
        <begin position="1700"/>
        <end position="1732"/>
    </location>
</feature>
<feature type="region of interest" description="Disordered" evidence="2">
    <location>
        <begin position="1746"/>
        <end position="1791"/>
    </location>
</feature>
<organism evidence="4 5">
    <name type="scientific">Ascodesmis nigricans</name>
    <dbReference type="NCBI Taxonomy" id="341454"/>
    <lineage>
        <taxon>Eukaryota</taxon>
        <taxon>Fungi</taxon>
        <taxon>Dikarya</taxon>
        <taxon>Ascomycota</taxon>
        <taxon>Pezizomycotina</taxon>
        <taxon>Pezizomycetes</taxon>
        <taxon>Pezizales</taxon>
        <taxon>Ascodesmidaceae</taxon>
        <taxon>Ascodesmis</taxon>
    </lineage>
</organism>
<dbReference type="GO" id="GO:0015631">
    <property type="term" value="F:tubulin binding"/>
    <property type="evidence" value="ECO:0007669"/>
    <property type="project" value="TreeGrafter"/>
</dbReference>
<feature type="region of interest" description="Disordered" evidence="2">
    <location>
        <begin position="1205"/>
        <end position="1231"/>
    </location>
</feature>
<feature type="region of interest" description="Disordered" evidence="2">
    <location>
        <begin position="1"/>
        <end position="52"/>
    </location>
</feature>
<dbReference type="InterPro" id="IPR053005">
    <property type="entry name" value="Nuclear_Pos-Cytoskel_Interact"/>
</dbReference>
<feature type="region of interest" description="Disordered" evidence="2">
    <location>
        <begin position="416"/>
        <end position="441"/>
    </location>
</feature>
<dbReference type="InterPro" id="IPR024774">
    <property type="entry name" value="PH_dom-Mcp5-type"/>
</dbReference>
<feature type="compositionally biased region" description="Polar residues" evidence="2">
    <location>
        <begin position="1382"/>
        <end position="1392"/>
    </location>
</feature>
<gene>
    <name evidence="4" type="ORF">EX30DRAFT_352255</name>
</gene>
<dbReference type="SMART" id="SM00233">
    <property type="entry name" value="PH"/>
    <property type="match status" value="1"/>
</dbReference>
<feature type="compositionally biased region" description="Polar residues" evidence="2">
    <location>
        <begin position="870"/>
        <end position="881"/>
    </location>
</feature>
<evidence type="ECO:0000259" key="3">
    <source>
        <dbReference type="PROSITE" id="PS50003"/>
    </source>
</evidence>
<feature type="compositionally biased region" description="Low complexity" evidence="2">
    <location>
        <begin position="1410"/>
        <end position="1429"/>
    </location>
</feature>
<accession>A0A4S2MNT4</accession>
<dbReference type="SUPFAM" id="SSF50729">
    <property type="entry name" value="PH domain-like"/>
    <property type="match status" value="1"/>
</dbReference>
<dbReference type="OrthoDB" id="2149224at2759"/>
<reference evidence="4 5" key="1">
    <citation type="submission" date="2019-04" db="EMBL/GenBank/DDBJ databases">
        <title>Comparative genomics and transcriptomics to analyze fruiting body development in filamentous ascomycetes.</title>
        <authorList>
            <consortium name="DOE Joint Genome Institute"/>
            <person name="Lutkenhaus R."/>
            <person name="Traeger S."/>
            <person name="Breuer J."/>
            <person name="Kuo A."/>
            <person name="Lipzen A."/>
            <person name="Pangilinan J."/>
            <person name="Dilworth D."/>
            <person name="Sandor L."/>
            <person name="Poggeler S."/>
            <person name="Barry K."/>
            <person name="Grigoriev I.V."/>
            <person name="Nowrousian M."/>
        </authorList>
    </citation>
    <scope>NUCLEOTIDE SEQUENCE [LARGE SCALE GENOMIC DNA]</scope>
    <source>
        <strain evidence="4 5">CBS 389.68</strain>
    </source>
</reference>
<feature type="compositionally biased region" description="Low complexity" evidence="2">
    <location>
        <begin position="1641"/>
        <end position="1669"/>
    </location>
</feature>
<dbReference type="GO" id="GO:0005543">
    <property type="term" value="F:phospholipid binding"/>
    <property type="evidence" value="ECO:0007669"/>
    <property type="project" value="InterPro"/>
</dbReference>
<feature type="region of interest" description="Disordered" evidence="2">
    <location>
        <begin position="976"/>
        <end position="1032"/>
    </location>
</feature>
<feature type="compositionally biased region" description="Polar residues" evidence="2">
    <location>
        <begin position="1597"/>
        <end position="1625"/>
    </location>
</feature>
<feature type="compositionally biased region" description="Basic and acidic residues" evidence="2">
    <location>
        <begin position="1781"/>
        <end position="1791"/>
    </location>
</feature>